<dbReference type="AlphaFoldDB" id="A0AAJ7WYN4"/>
<dbReference type="PRINTS" id="PR01011">
    <property type="entry name" value="GLUTPROXDASE"/>
</dbReference>
<keyword evidence="5" id="KW-1185">Reference proteome</keyword>
<dbReference type="PIRSF" id="PIRSF000303">
    <property type="entry name" value="Glutathion_perox"/>
    <property type="match status" value="1"/>
</dbReference>
<reference evidence="6" key="1">
    <citation type="submission" date="2025-08" db="UniProtKB">
        <authorList>
            <consortium name="RefSeq"/>
        </authorList>
    </citation>
    <scope>IDENTIFICATION</scope>
    <source>
        <tissue evidence="6">Sperm</tissue>
    </source>
</reference>
<organism evidence="5 6">
    <name type="scientific">Petromyzon marinus</name>
    <name type="common">Sea lamprey</name>
    <dbReference type="NCBI Taxonomy" id="7757"/>
    <lineage>
        <taxon>Eukaryota</taxon>
        <taxon>Metazoa</taxon>
        <taxon>Chordata</taxon>
        <taxon>Craniata</taxon>
        <taxon>Vertebrata</taxon>
        <taxon>Cyclostomata</taxon>
        <taxon>Hyperoartia</taxon>
        <taxon>Petromyzontiformes</taxon>
        <taxon>Petromyzontidae</taxon>
        <taxon>Petromyzon</taxon>
    </lineage>
</organism>
<evidence type="ECO:0000256" key="4">
    <source>
        <dbReference type="RuleBase" id="RU000499"/>
    </source>
</evidence>
<dbReference type="KEGG" id="pmrn:116944971"/>
<dbReference type="PANTHER" id="PTHR11592:SF81">
    <property type="entry name" value="GLUTATHIONE PEROXIDASE"/>
    <property type="match status" value="1"/>
</dbReference>
<evidence type="ECO:0000256" key="1">
    <source>
        <dbReference type="ARBA" id="ARBA00006926"/>
    </source>
</evidence>
<dbReference type="SUPFAM" id="SSF52833">
    <property type="entry name" value="Thioredoxin-like"/>
    <property type="match status" value="1"/>
</dbReference>
<dbReference type="Proteomes" id="UP001318040">
    <property type="component" value="Chromosome 22"/>
</dbReference>
<sequence length="145" mass="16769">MSDFSRFGFTVLAFPSNQFGLQEPGNNNEILNCIKHVRPGGGFVPNFPIFSKVDVNGDEADPLFKYLKDSTTEVVNKIEDVSNIFWKPLRANDLRWNFDKFLVDHLGRPIIRYDRLTSFDVIRKDLEEILGCSGSESHPYHIYRR</sequence>
<dbReference type="PROSITE" id="PS00763">
    <property type="entry name" value="GLUTATHIONE_PEROXID_2"/>
    <property type="match status" value="1"/>
</dbReference>
<evidence type="ECO:0000256" key="2">
    <source>
        <dbReference type="ARBA" id="ARBA00022559"/>
    </source>
</evidence>
<gene>
    <name evidence="6" type="primary">LOC116944971</name>
</gene>
<proteinExistence type="inferred from homology"/>
<keyword evidence="3 4" id="KW-0560">Oxidoreductase</keyword>
<dbReference type="GO" id="GO:0004602">
    <property type="term" value="F:glutathione peroxidase activity"/>
    <property type="evidence" value="ECO:0007669"/>
    <property type="project" value="TreeGrafter"/>
</dbReference>
<evidence type="ECO:0000313" key="5">
    <source>
        <dbReference type="Proteomes" id="UP001318040"/>
    </source>
</evidence>
<protein>
    <recommendedName>
        <fullName evidence="4">Glutathione peroxidase</fullName>
    </recommendedName>
</protein>
<dbReference type="Gene3D" id="3.40.30.10">
    <property type="entry name" value="Glutaredoxin"/>
    <property type="match status" value="1"/>
</dbReference>
<dbReference type="Pfam" id="PF00255">
    <property type="entry name" value="GSHPx"/>
    <property type="match status" value="1"/>
</dbReference>
<comment type="similarity">
    <text evidence="1 4">Belongs to the glutathione peroxidase family.</text>
</comment>
<dbReference type="PROSITE" id="PS51355">
    <property type="entry name" value="GLUTATHIONE_PEROXID_3"/>
    <property type="match status" value="1"/>
</dbReference>
<dbReference type="RefSeq" id="XP_032814865.1">
    <property type="nucleotide sequence ID" value="XM_032958974.1"/>
</dbReference>
<keyword evidence="2 4" id="KW-0575">Peroxidase</keyword>
<evidence type="ECO:0000313" key="6">
    <source>
        <dbReference type="RefSeq" id="XP_032814865.1"/>
    </source>
</evidence>
<dbReference type="GO" id="GO:0006979">
    <property type="term" value="P:response to oxidative stress"/>
    <property type="evidence" value="ECO:0007669"/>
    <property type="project" value="InterPro"/>
</dbReference>
<evidence type="ECO:0000256" key="3">
    <source>
        <dbReference type="ARBA" id="ARBA00023002"/>
    </source>
</evidence>
<dbReference type="InterPro" id="IPR036249">
    <property type="entry name" value="Thioredoxin-like_sf"/>
</dbReference>
<dbReference type="PANTHER" id="PTHR11592">
    <property type="entry name" value="GLUTATHIONE PEROXIDASE"/>
    <property type="match status" value="1"/>
</dbReference>
<name>A0AAJ7WYN4_PETMA</name>
<accession>A0AAJ7WYN4</accession>
<dbReference type="InterPro" id="IPR029760">
    <property type="entry name" value="GPX_CS"/>
</dbReference>
<dbReference type="InterPro" id="IPR000889">
    <property type="entry name" value="Glutathione_peroxidase"/>
</dbReference>